<dbReference type="AlphaFoldDB" id="A0A9P4UIJ7"/>
<comment type="caution">
    <text evidence="1">The sequence shown here is derived from an EMBL/GenBank/DDBJ whole genome shotgun (WGS) entry which is preliminary data.</text>
</comment>
<dbReference type="Gene3D" id="3.30.560.10">
    <property type="entry name" value="Glucose Oxidase, domain 3"/>
    <property type="match status" value="1"/>
</dbReference>
<keyword evidence="2" id="KW-1185">Reference proteome</keyword>
<accession>A0A9P4UIJ7</accession>
<feature type="non-terminal residue" evidence="1">
    <location>
        <position position="1"/>
    </location>
</feature>
<dbReference type="Proteomes" id="UP000799764">
    <property type="component" value="Unassembled WGS sequence"/>
</dbReference>
<reference evidence="1" key="1">
    <citation type="journal article" date="2020" name="Stud. Mycol.">
        <title>101 Dothideomycetes genomes: a test case for predicting lifestyles and emergence of pathogens.</title>
        <authorList>
            <person name="Haridas S."/>
            <person name="Albert R."/>
            <person name="Binder M."/>
            <person name="Bloem J."/>
            <person name="Labutti K."/>
            <person name="Salamov A."/>
            <person name="Andreopoulos B."/>
            <person name="Baker S."/>
            <person name="Barry K."/>
            <person name="Bills G."/>
            <person name="Bluhm B."/>
            <person name="Cannon C."/>
            <person name="Castanera R."/>
            <person name="Culley D."/>
            <person name="Daum C."/>
            <person name="Ezra D."/>
            <person name="Gonzalez J."/>
            <person name="Henrissat B."/>
            <person name="Kuo A."/>
            <person name="Liang C."/>
            <person name="Lipzen A."/>
            <person name="Lutzoni F."/>
            <person name="Magnuson J."/>
            <person name="Mondo S."/>
            <person name="Nolan M."/>
            <person name="Ohm R."/>
            <person name="Pangilinan J."/>
            <person name="Park H.-J."/>
            <person name="Ramirez L."/>
            <person name="Alfaro M."/>
            <person name="Sun H."/>
            <person name="Tritt A."/>
            <person name="Yoshinaga Y."/>
            <person name="Zwiers L.-H."/>
            <person name="Turgeon B."/>
            <person name="Goodwin S."/>
            <person name="Spatafora J."/>
            <person name="Crous P."/>
            <person name="Grigoriev I."/>
        </authorList>
    </citation>
    <scope>NUCLEOTIDE SEQUENCE</scope>
    <source>
        <strain evidence="1">CBS 690.94</strain>
    </source>
</reference>
<sequence>SSDIFVQDAPGKWTILITCSTRSLSCGSVHITSSDPTTHSTTGLNYLDHPLDLDMAARSFVHALKLTEYEPLRSTLELGAGGQVQSHSSTGAT</sequence>
<name>A0A9P4UIJ7_9PLEO</name>
<dbReference type="EMBL" id="MU001493">
    <property type="protein sequence ID" value="KAF2450713.1"/>
    <property type="molecule type" value="Genomic_DNA"/>
</dbReference>
<gene>
    <name evidence="1" type="ORF">P171DRAFT_348952</name>
</gene>
<proteinExistence type="predicted"/>
<dbReference type="SUPFAM" id="SSF54373">
    <property type="entry name" value="FAD-linked reductases, C-terminal domain"/>
    <property type="match status" value="1"/>
</dbReference>
<evidence type="ECO:0000313" key="2">
    <source>
        <dbReference type="Proteomes" id="UP000799764"/>
    </source>
</evidence>
<organism evidence="1 2">
    <name type="scientific">Karstenula rhodostoma CBS 690.94</name>
    <dbReference type="NCBI Taxonomy" id="1392251"/>
    <lineage>
        <taxon>Eukaryota</taxon>
        <taxon>Fungi</taxon>
        <taxon>Dikarya</taxon>
        <taxon>Ascomycota</taxon>
        <taxon>Pezizomycotina</taxon>
        <taxon>Dothideomycetes</taxon>
        <taxon>Pleosporomycetidae</taxon>
        <taxon>Pleosporales</taxon>
        <taxon>Massarineae</taxon>
        <taxon>Didymosphaeriaceae</taxon>
        <taxon>Karstenula</taxon>
    </lineage>
</organism>
<evidence type="ECO:0000313" key="1">
    <source>
        <dbReference type="EMBL" id="KAF2450713.1"/>
    </source>
</evidence>
<protein>
    <submittedName>
        <fullName evidence="1">Uncharacterized protein</fullName>
    </submittedName>
</protein>